<dbReference type="EMBL" id="CDMY01000443">
    <property type="protein sequence ID" value="CEM13089.1"/>
    <property type="molecule type" value="Genomic_DNA"/>
</dbReference>
<feature type="compositionally biased region" description="Basic and acidic residues" evidence="1">
    <location>
        <begin position="1"/>
        <end position="22"/>
    </location>
</feature>
<sequence>MRQEGHDPYSGRMVTGDRERARHGLTHSAERQIGVTGGPFLFIVRVCEPTLPVTHTGADDRTLPFLAALIVLGWL</sequence>
<accession>A0A0G4FI52</accession>
<dbReference type="Proteomes" id="UP000041254">
    <property type="component" value="Unassembled WGS sequence"/>
</dbReference>
<reference evidence="2 3" key="1">
    <citation type="submission" date="2014-11" db="EMBL/GenBank/DDBJ databases">
        <authorList>
            <person name="Zhu J."/>
            <person name="Qi W."/>
            <person name="Song R."/>
        </authorList>
    </citation>
    <scope>NUCLEOTIDE SEQUENCE [LARGE SCALE GENOMIC DNA]</scope>
</reference>
<dbReference type="VEuPathDB" id="CryptoDB:Vbra_5859"/>
<dbReference type="InParanoid" id="A0A0G4FI52"/>
<feature type="region of interest" description="Disordered" evidence="1">
    <location>
        <begin position="1"/>
        <end position="29"/>
    </location>
</feature>
<proteinExistence type="predicted"/>
<keyword evidence="3" id="KW-1185">Reference proteome</keyword>
<dbReference type="AlphaFoldDB" id="A0A0G4FI52"/>
<protein>
    <submittedName>
        <fullName evidence="2">Uncharacterized protein</fullName>
    </submittedName>
</protein>
<organism evidence="2 3">
    <name type="scientific">Vitrella brassicaformis (strain CCMP3155)</name>
    <dbReference type="NCBI Taxonomy" id="1169540"/>
    <lineage>
        <taxon>Eukaryota</taxon>
        <taxon>Sar</taxon>
        <taxon>Alveolata</taxon>
        <taxon>Colpodellida</taxon>
        <taxon>Vitrellaceae</taxon>
        <taxon>Vitrella</taxon>
    </lineage>
</organism>
<evidence type="ECO:0000256" key="1">
    <source>
        <dbReference type="SAM" id="MobiDB-lite"/>
    </source>
</evidence>
<name>A0A0G4FI52_VITBC</name>
<evidence type="ECO:0000313" key="3">
    <source>
        <dbReference type="Proteomes" id="UP000041254"/>
    </source>
</evidence>
<gene>
    <name evidence="2" type="ORF">Vbra_5859</name>
</gene>
<evidence type="ECO:0000313" key="2">
    <source>
        <dbReference type="EMBL" id="CEM13089.1"/>
    </source>
</evidence>